<sequence>MQPIQIGEIPDEIGEYLKNINSIKFPRQGYTSDVGIIHNHQGSYVLKRTKGEWFCSLLKREVSVLNCLAKETKLLIPKVKLFVEQKQNSQCWALFEFLQGDTIRLALKDEKNKETRQEIIFNFGKLLADIHSTPCPEELIPNKNWLEQMISQAHSNLINNEVDGTKELLEQVIKHRPDHYKQTFIHGDFTIDNVLVSNGKITGVIDWGSGAYGDPRYDVSLAIRPKPNVFENEIEKQIFFEGYGENMIDDKIYDYFVNGLYEFF</sequence>
<keyword evidence="3" id="KW-1185">Reference proteome</keyword>
<dbReference type="InterPro" id="IPR002575">
    <property type="entry name" value="Aminoglycoside_PTrfase"/>
</dbReference>
<accession>A0ABV3VRB7</accession>
<evidence type="ECO:0000313" key="3">
    <source>
        <dbReference type="Proteomes" id="UP001558534"/>
    </source>
</evidence>
<protein>
    <submittedName>
        <fullName evidence="2">Phosphotransferase family protein</fullName>
    </submittedName>
</protein>
<dbReference type="InterPro" id="IPR051678">
    <property type="entry name" value="AGP_Transferase"/>
</dbReference>
<name>A0ABV3VRB7_9BACI</name>
<gene>
    <name evidence="2" type="ORF">AB1300_02080</name>
</gene>
<dbReference type="Gene3D" id="3.30.200.20">
    <property type="entry name" value="Phosphorylase Kinase, domain 1"/>
    <property type="match status" value="1"/>
</dbReference>
<dbReference type="SUPFAM" id="SSF56112">
    <property type="entry name" value="Protein kinase-like (PK-like)"/>
    <property type="match status" value="1"/>
</dbReference>
<feature type="domain" description="Aminoglycoside phosphotransferase" evidence="1">
    <location>
        <begin position="23"/>
        <end position="223"/>
    </location>
</feature>
<dbReference type="EMBL" id="JBFRHK010000001">
    <property type="protein sequence ID" value="MEX3743917.1"/>
    <property type="molecule type" value="Genomic_DNA"/>
</dbReference>
<dbReference type="Gene3D" id="3.90.1200.10">
    <property type="match status" value="1"/>
</dbReference>
<reference evidence="2 3" key="1">
    <citation type="submission" date="2024-07" db="EMBL/GenBank/DDBJ databases">
        <title>Characterization of a bacterium isolated from hydrolysated instant sea cucumber by whole-genome sequencing and metabolomics.</title>
        <authorList>
            <person name="Luo X."/>
            <person name="Zhang Z."/>
            <person name="Zheng Z."/>
            <person name="Zhang W."/>
            <person name="Ming T."/>
            <person name="Jiao L."/>
            <person name="Su X."/>
            <person name="Kong F."/>
            <person name="Xu J."/>
        </authorList>
    </citation>
    <scope>NUCLEOTIDE SEQUENCE [LARGE SCALE GENOMIC DNA]</scope>
    <source>
        <strain evidence="2 3">XL-2024</strain>
    </source>
</reference>
<dbReference type="RefSeq" id="WP_368634938.1">
    <property type="nucleotide sequence ID" value="NZ_JBFRHK010000001.1"/>
</dbReference>
<evidence type="ECO:0000313" key="2">
    <source>
        <dbReference type="EMBL" id="MEX3743917.1"/>
    </source>
</evidence>
<organism evidence="2 3">
    <name type="scientific">Lysinibacillus xylanilyticus</name>
    <dbReference type="NCBI Taxonomy" id="582475"/>
    <lineage>
        <taxon>Bacteria</taxon>
        <taxon>Bacillati</taxon>
        <taxon>Bacillota</taxon>
        <taxon>Bacilli</taxon>
        <taxon>Bacillales</taxon>
        <taxon>Bacillaceae</taxon>
        <taxon>Lysinibacillus</taxon>
    </lineage>
</organism>
<dbReference type="InterPro" id="IPR011009">
    <property type="entry name" value="Kinase-like_dom_sf"/>
</dbReference>
<comment type="caution">
    <text evidence="2">The sequence shown here is derived from an EMBL/GenBank/DDBJ whole genome shotgun (WGS) entry which is preliminary data.</text>
</comment>
<dbReference type="PANTHER" id="PTHR21310">
    <property type="entry name" value="AMINOGLYCOSIDE PHOSPHOTRANSFERASE-RELATED-RELATED"/>
    <property type="match status" value="1"/>
</dbReference>
<evidence type="ECO:0000259" key="1">
    <source>
        <dbReference type="Pfam" id="PF01636"/>
    </source>
</evidence>
<dbReference type="Pfam" id="PF01636">
    <property type="entry name" value="APH"/>
    <property type="match status" value="1"/>
</dbReference>
<dbReference type="Proteomes" id="UP001558534">
    <property type="component" value="Unassembled WGS sequence"/>
</dbReference>
<proteinExistence type="predicted"/>